<comment type="subcellular location">
    <subcellularLocation>
        <location evidence="1">Membrane</location>
        <topology evidence="1">Multi-pass membrane protein</topology>
    </subcellularLocation>
</comment>
<evidence type="ECO:0000256" key="4">
    <source>
        <dbReference type="ARBA" id="ARBA00023136"/>
    </source>
</evidence>
<feature type="transmembrane region" description="Helical" evidence="5">
    <location>
        <begin position="56"/>
        <end position="77"/>
    </location>
</feature>
<dbReference type="PANTHER" id="PTHR37422">
    <property type="entry name" value="TEICHURONIC ACID BIOSYNTHESIS PROTEIN TUAE"/>
    <property type="match status" value="1"/>
</dbReference>
<feature type="transmembrane region" description="Helical" evidence="5">
    <location>
        <begin position="113"/>
        <end position="132"/>
    </location>
</feature>
<feature type="transmembrane region" description="Helical" evidence="5">
    <location>
        <begin position="228"/>
        <end position="247"/>
    </location>
</feature>
<reference evidence="8" key="1">
    <citation type="journal article" date="2019" name="Int. J. Syst. Evol. Microbiol.">
        <title>The Global Catalogue of Microorganisms (GCM) 10K type strain sequencing project: providing services to taxonomists for standard genome sequencing and annotation.</title>
        <authorList>
            <consortium name="The Broad Institute Genomics Platform"/>
            <consortium name="The Broad Institute Genome Sequencing Center for Infectious Disease"/>
            <person name="Wu L."/>
            <person name="Ma J."/>
        </authorList>
    </citation>
    <scope>NUCLEOTIDE SEQUENCE [LARGE SCALE GENOMIC DNA]</scope>
    <source>
        <strain evidence="8">CCUG 56098</strain>
    </source>
</reference>
<feature type="domain" description="O-antigen ligase-related" evidence="6">
    <location>
        <begin position="187"/>
        <end position="335"/>
    </location>
</feature>
<sequence length="399" mass="46322">MKEKIAPFFYWSLFLFVITVPLPKYSLNSLSLILFVISWILYNDWTCWFDKFKRNCIPIILISSPFWLGIFNSFFIDNFDSKLITKNLPFLILPTIILTSFNEKKLFNYVLKVFSFGVVLSLCIGLLKALLFKIFDLGTYFYYTDFSKVLEMHTTYMALFIVIAIFYFVRDIFIYKSNNRWVNYGCSLFLILSLYIVSARISLLVLLVGSVLFLFFELFPSFSISKKIVSIAIVTISVVGLMLSPNFQKRNTQSSTTDFKAPSLSTRWLHWEAVVQSIQKGNLWVGSGRERGEELLINEYDIVGFESGFRYKYNAHNQYLEQTIYYGILGLIFLIATLVYPLFYAIKSKNTLSIIIVAAFVIFMITESILVRQRGIILFSLLISFICACSNNRLKSEYK</sequence>
<evidence type="ECO:0000256" key="1">
    <source>
        <dbReference type="ARBA" id="ARBA00004141"/>
    </source>
</evidence>
<dbReference type="PANTHER" id="PTHR37422:SF17">
    <property type="entry name" value="O-ANTIGEN LIGASE"/>
    <property type="match status" value="1"/>
</dbReference>
<accession>A0ABW3KT25</accession>
<comment type="caution">
    <text evidence="7">The sequence shown here is derived from an EMBL/GenBank/DDBJ whole genome shotgun (WGS) entry which is preliminary data.</text>
</comment>
<keyword evidence="3 5" id="KW-1133">Transmembrane helix</keyword>
<evidence type="ECO:0000256" key="2">
    <source>
        <dbReference type="ARBA" id="ARBA00022692"/>
    </source>
</evidence>
<protein>
    <submittedName>
        <fullName evidence="7">O-antigen ligase family protein</fullName>
    </submittedName>
</protein>
<feature type="transmembrane region" description="Helical" evidence="5">
    <location>
        <begin position="352"/>
        <end position="370"/>
    </location>
</feature>
<dbReference type="Proteomes" id="UP001597086">
    <property type="component" value="Unassembled WGS sequence"/>
</dbReference>
<dbReference type="GO" id="GO:0016874">
    <property type="term" value="F:ligase activity"/>
    <property type="evidence" value="ECO:0007669"/>
    <property type="project" value="UniProtKB-KW"/>
</dbReference>
<dbReference type="Pfam" id="PF04932">
    <property type="entry name" value="Wzy_C"/>
    <property type="match status" value="1"/>
</dbReference>
<feature type="transmembrane region" description="Helical" evidence="5">
    <location>
        <begin position="324"/>
        <end position="345"/>
    </location>
</feature>
<evidence type="ECO:0000259" key="6">
    <source>
        <dbReference type="Pfam" id="PF04932"/>
    </source>
</evidence>
<keyword evidence="8" id="KW-1185">Reference proteome</keyword>
<evidence type="ECO:0000313" key="8">
    <source>
        <dbReference type="Proteomes" id="UP001597086"/>
    </source>
</evidence>
<dbReference type="InterPro" id="IPR007016">
    <property type="entry name" value="O-antigen_ligase-rel_domated"/>
</dbReference>
<keyword evidence="4 5" id="KW-0472">Membrane</keyword>
<name>A0ABW3KT25_9FLAO</name>
<evidence type="ECO:0000313" key="7">
    <source>
        <dbReference type="EMBL" id="MFD1017002.1"/>
    </source>
</evidence>
<keyword evidence="7" id="KW-0436">Ligase</keyword>
<evidence type="ECO:0000256" key="3">
    <source>
        <dbReference type="ARBA" id="ARBA00022989"/>
    </source>
</evidence>
<dbReference type="InterPro" id="IPR051533">
    <property type="entry name" value="WaaL-like"/>
</dbReference>
<dbReference type="EMBL" id="JBHTKM010000063">
    <property type="protein sequence ID" value="MFD1017002.1"/>
    <property type="molecule type" value="Genomic_DNA"/>
</dbReference>
<organism evidence="7 8">
    <name type="scientific">Winogradskyella rapida</name>
    <dbReference type="NCBI Taxonomy" id="549701"/>
    <lineage>
        <taxon>Bacteria</taxon>
        <taxon>Pseudomonadati</taxon>
        <taxon>Bacteroidota</taxon>
        <taxon>Flavobacteriia</taxon>
        <taxon>Flavobacteriales</taxon>
        <taxon>Flavobacteriaceae</taxon>
        <taxon>Winogradskyella</taxon>
    </lineage>
</organism>
<gene>
    <name evidence="7" type="ORF">ACFQ13_13825</name>
</gene>
<feature type="transmembrane region" description="Helical" evidence="5">
    <location>
        <begin position="152"/>
        <end position="169"/>
    </location>
</feature>
<dbReference type="RefSeq" id="WP_386118324.1">
    <property type="nucleotide sequence ID" value="NZ_JBHTKM010000063.1"/>
</dbReference>
<evidence type="ECO:0000256" key="5">
    <source>
        <dbReference type="SAM" id="Phobius"/>
    </source>
</evidence>
<proteinExistence type="predicted"/>
<feature type="transmembrane region" description="Helical" evidence="5">
    <location>
        <begin position="181"/>
        <end position="197"/>
    </location>
</feature>
<feature type="transmembrane region" description="Helical" evidence="5">
    <location>
        <begin position="29"/>
        <end position="49"/>
    </location>
</feature>
<keyword evidence="2 5" id="KW-0812">Transmembrane</keyword>